<dbReference type="EMBL" id="CAVMJV010000036">
    <property type="protein sequence ID" value="CAK5078506.1"/>
    <property type="molecule type" value="Genomic_DNA"/>
</dbReference>
<comment type="caution">
    <text evidence="1">The sequence shown here is derived from an EMBL/GenBank/DDBJ whole genome shotgun (WGS) entry which is preliminary data.</text>
</comment>
<reference evidence="1" key="1">
    <citation type="submission" date="2023-11" db="EMBL/GenBank/DDBJ databases">
        <authorList>
            <person name="Poullet M."/>
        </authorList>
    </citation>
    <scope>NUCLEOTIDE SEQUENCE</scope>
    <source>
        <strain evidence="1">E1834</strain>
    </source>
</reference>
<protein>
    <submittedName>
        <fullName evidence="1">Uncharacterized protein</fullName>
    </submittedName>
</protein>
<dbReference type="Proteomes" id="UP001497535">
    <property type="component" value="Unassembled WGS sequence"/>
</dbReference>
<evidence type="ECO:0000313" key="1">
    <source>
        <dbReference type="EMBL" id="CAK5078506.1"/>
    </source>
</evidence>
<organism evidence="1 2">
    <name type="scientific">Meloidogyne enterolobii</name>
    <name type="common">Root-knot nematode worm</name>
    <name type="synonym">Meloidogyne mayaguensis</name>
    <dbReference type="NCBI Taxonomy" id="390850"/>
    <lineage>
        <taxon>Eukaryota</taxon>
        <taxon>Metazoa</taxon>
        <taxon>Ecdysozoa</taxon>
        <taxon>Nematoda</taxon>
        <taxon>Chromadorea</taxon>
        <taxon>Rhabditida</taxon>
        <taxon>Tylenchina</taxon>
        <taxon>Tylenchomorpha</taxon>
        <taxon>Tylenchoidea</taxon>
        <taxon>Meloidogynidae</taxon>
        <taxon>Meloidogyninae</taxon>
        <taxon>Meloidogyne</taxon>
    </lineage>
</organism>
<gene>
    <name evidence="1" type="ORF">MENTE1834_LOCUS25565</name>
</gene>
<keyword evidence="2" id="KW-1185">Reference proteome</keyword>
<evidence type="ECO:0000313" key="2">
    <source>
        <dbReference type="Proteomes" id="UP001497535"/>
    </source>
</evidence>
<accession>A0ACB0ZHR0</accession>
<name>A0ACB0ZHR0_MELEN</name>
<proteinExistence type="predicted"/>
<sequence>MPPTDRAVGSTKLSVFVRVRPLDLNNRNKGEFECISVVDNKRLLLVDPDKFSADPLRQNRAQERSFNFDRVFGPTSSEIDVQEEMRSSQGLIDNLVQFGRNGTVLAYGPTGTGKTHTMVGTRERPGLMTQMTRALYSRLGEMGDRETRVFISFMDNHGNVQVPSLSRVRAPNSNRILQLLQEGNSRRTQEATGANATSSRSHALLQISLMRNERERGKLFLIDLAGSERAAHTQNQGQRLKEGAAINRSLLALGNVINALSAAQNGRGRATFVNYRDSKLTRLLKDSLAGGADGAKTVLIAHVTPSSVHYDETFNTLTYATRALSIDLRQSRPRRPASADRSYSDALATLRAEAQKAGRLELGGGHNAYNSTGHLADDYVQSPKRRGNVPNYDNNRRRNTSPPSNLPLVIPPLALHNTNVTNTTTNKRNTNTQQQAVKLPKIGGTLFDSLREQHLASAERQQRLRQKNKLVCKNTEKYNLFRKNTRKINLFYKITICKNTKIYVFLKIQKTQERLLRANTEAFELETQKQTRISILEAYEGQKDENEKEDNQIINSGERLQKAVEKMRTELGEIERRHSVLMENRHKLEAALRKGEQNMRSIETRMRAQAKEPQQIQVIELLSVLAKQQAERAAIHSDFAIQSRRLRRQESAFKQLRRYERVADLLIGVGGEKVDGGSKLENDF</sequence>